<evidence type="ECO:0000313" key="1">
    <source>
        <dbReference type="EMBL" id="KAJ8632452.1"/>
    </source>
</evidence>
<protein>
    <submittedName>
        <fullName evidence="1">Uncharacterized protein</fullName>
    </submittedName>
</protein>
<reference evidence="1 2" key="1">
    <citation type="journal article" date="2022" name="Hortic Res">
        <title>A haplotype resolved chromosomal level avocado genome allows analysis of novel avocado genes.</title>
        <authorList>
            <person name="Nath O."/>
            <person name="Fletcher S.J."/>
            <person name="Hayward A."/>
            <person name="Shaw L.M."/>
            <person name="Masouleh A.K."/>
            <person name="Furtado A."/>
            <person name="Henry R.J."/>
            <person name="Mitter N."/>
        </authorList>
    </citation>
    <scope>NUCLEOTIDE SEQUENCE [LARGE SCALE GENOMIC DNA]</scope>
    <source>
        <strain evidence="2">cv. Hass</strain>
    </source>
</reference>
<gene>
    <name evidence="1" type="ORF">MRB53_025788</name>
</gene>
<keyword evidence="2" id="KW-1185">Reference proteome</keyword>
<name>A0ACC2LGF8_PERAE</name>
<comment type="caution">
    <text evidence="1">The sequence shown here is derived from an EMBL/GenBank/DDBJ whole genome shotgun (WGS) entry which is preliminary data.</text>
</comment>
<dbReference type="EMBL" id="CM056816">
    <property type="protein sequence ID" value="KAJ8632452.1"/>
    <property type="molecule type" value="Genomic_DNA"/>
</dbReference>
<organism evidence="1 2">
    <name type="scientific">Persea americana</name>
    <name type="common">Avocado</name>
    <dbReference type="NCBI Taxonomy" id="3435"/>
    <lineage>
        <taxon>Eukaryota</taxon>
        <taxon>Viridiplantae</taxon>
        <taxon>Streptophyta</taxon>
        <taxon>Embryophyta</taxon>
        <taxon>Tracheophyta</taxon>
        <taxon>Spermatophyta</taxon>
        <taxon>Magnoliopsida</taxon>
        <taxon>Magnoliidae</taxon>
        <taxon>Laurales</taxon>
        <taxon>Lauraceae</taxon>
        <taxon>Persea</taxon>
    </lineage>
</organism>
<accession>A0ACC2LGF8</accession>
<sequence length="72" mass="7777">MGSFHAVAKGITVVCGAENDGPLSQTVSNIAPWIITVAAVTMDRAFPTVITLRNNRTSHDKNFFRVAISSWS</sequence>
<dbReference type="Proteomes" id="UP001234297">
    <property type="component" value="Chromosome 8"/>
</dbReference>
<proteinExistence type="predicted"/>
<evidence type="ECO:0000313" key="2">
    <source>
        <dbReference type="Proteomes" id="UP001234297"/>
    </source>
</evidence>